<reference evidence="1 2" key="1">
    <citation type="journal article" date="2019" name="Sci. Rep.">
        <title>Orb-weaving spider Araneus ventricosus genome elucidates the spidroin gene catalogue.</title>
        <authorList>
            <person name="Kono N."/>
            <person name="Nakamura H."/>
            <person name="Ohtoshi R."/>
            <person name="Moran D.A.P."/>
            <person name="Shinohara A."/>
            <person name="Yoshida Y."/>
            <person name="Fujiwara M."/>
            <person name="Mori M."/>
            <person name="Tomita M."/>
            <person name="Arakawa K."/>
        </authorList>
    </citation>
    <scope>NUCLEOTIDE SEQUENCE [LARGE SCALE GENOMIC DNA]</scope>
</reference>
<dbReference type="AlphaFoldDB" id="A0A4Y2R3F5"/>
<comment type="caution">
    <text evidence="1">The sequence shown here is derived from an EMBL/GenBank/DDBJ whole genome shotgun (WGS) entry which is preliminary data.</text>
</comment>
<dbReference type="OrthoDB" id="6478541at2759"/>
<keyword evidence="2" id="KW-1185">Reference proteome</keyword>
<gene>
    <name evidence="1" type="ORF">AVEN_231707_1</name>
</gene>
<dbReference type="EMBL" id="BGPR01015679">
    <property type="protein sequence ID" value="GBN70207.1"/>
    <property type="molecule type" value="Genomic_DNA"/>
</dbReference>
<organism evidence="1 2">
    <name type="scientific">Araneus ventricosus</name>
    <name type="common">Orbweaver spider</name>
    <name type="synonym">Epeira ventricosa</name>
    <dbReference type="NCBI Taxonomy" id="182803"/>
    <lineage>
        <taxon>Eukaryota</taxon>
        <taxon>Metazoa</taxon>
        <taxon>Ecdysozoa</taxon>
        <taxon>Arthropoda</taxon>
        <taxon>Chelicerata</taxon>
        <taxon>Arachnida</taxon>
        <taxon>Araneae</taxon>
        <taxon>Araneomorphae</taxon>
        <taxon>Entelegynae</taxon>
        <taxon>Araneoidea</taxon>
        <taxon>Araneidae</taxon>
        <taxon>Araneus</taxon>
    </lineage>
</organism>
<dbReference type="SUPFAM" id="SSF52047">
    <property type="entry name" value="RNI-like"/>
    <property type="match status" value="1"/>
</dbReference>
<evidence type="ECO:0000313" key="2">
    <source>
        <dbReference type="Proteomes" id="UP000499080"/>
    </source>
</evidence>
<dbReference type="InterPro" id="IPR032675">
    <property type="entry name" value="LRR_dom_sf"/>
</dbReference>
<proteinExistence type="predicted"/>
<sequence>MPSLYTICLDRIYGFLKEGMWKSCIPNPFSDLPTKAVNELMDISDNEKEIPEIGNVLPLLTSGRLTRLDLCPFNPKAEQDLIVRAIQKTGSICLRNLSSNSEKLIHFVRNIITWNPYLEEFHSKVHPGFDVCLKCPNLRILKIYYSFQKFHVNNAPIDLSVLSSLRNLEVFHIPRMDTDIIANVLETCPKLISIGLSDSLDSLEEIAQRRQKNSLLNRDVEKHFQLRRCVWGKDSRSENLNKRQEYNSRFGGKIRSAVEFCPVVRELIIHVHQKDGYEALRCLKQLTLLRIHFENCVGDFLPDFVALLQEIGPQLNHLSVFGKEEPFRREDRVPVDVICEICPHLQSLQIWSSIFMKYSSKCSCDLALKRLRLYVEQPDVDEETNDEEKCLLFLLSNSKHLEELYLQSAESLNDTLLNQIFERNPFTQLKVSFIEESSLTREGLQMFLEKAASIETVLVLSGGEQHFYDANRLFNDANIRYSKDVYAYVKLKEFFYCRLNKKRF</sequence>
<evidence type="ECO:0000313" key="1">
    <source>
        <dbReference type="EMBL" id="GBN70207.1"/>
    </source>
</evidence>
<name>A0A4Y2R3F5_ARAVE</name>
<dbReference type="Proteomes" id="UP000499080">
    <property type="component" value="Unassembled WGS sequence"/>
</dbReference>
<protein>
    <submittedName>
        <fullName evidence="1">Uncharacterized protein</fullName>
    </submittedName>
</protein>
<dbReference type="Gene3D" id="3.80.10.10">
    <property type="entry name" value="Ribonuclease Inhibitor"/>
    <property type="match status" value="2"/>
</dbReference>
<accession>A0A4Y2R3F5</accession>